<sequence>MAYAQWVSFTIKVKGFAGTTDYGNLSWGKFYKYDNKDDEIANVNGIKFQDGRVYNTVICSCGRSDSASGTEGSFYICIDGKDPSDPDYKVCKISWDCPWGSKTNTWGASDYRPLAKVLSRSLYSNIFEDYQLLINN</sequence>
<dbReference type="Gene3D" id="2.60.270.50">
    <property type="match status" value="1"/>
</dbReference>
<evidence type="ECO:0000313" key="3">
    <source>
        <dbReference type="Proteomes" id="UP000278152"/>
    </source>
</evidence>
<name>A0A3G9JVG6_MICVR</name>
<comment type="similarity">
    <text evidence="1">Belongs to the aegerolysin family.</text>
</comment>
<dbReference type="PIRSF" id="PIRSF007951">
    <property type="entry name" value="Hemolysin, aegerolysin type"/>
    <property type="match status" value="1"/>
</dbReference>
<protein>
    <recommendedName>
        <fullName evidence="4">Aegerolysin</fullName>
    </recommendedName>
</protein>
<dbReference type="InterPro" id="IPR009413">
    <property type="entry name" value="Aegerolysin-typ"/>
</dbReference>
<dbReference type="AlphaFoldDB" id="A0A3G9JVG6"/>
<dbReference type="GO" id="GO:0019836">
    <property type="term" value="P:symbiont-mediated hemolysis of host erythrocyte"/>
    <property type="evidence" value="ECO:0007669"/>
    <property type="project" value="InterPro"/>
</dbReference>
<dbReference type="KEGG" id="mvz:myaer102_24410"/>
<evidence type="ECO:0000313" key="2">
    <source>
        <dbReference type="EMBL" id="BBH39897.1"/>
    </source>
</evidence>
<accession>A0A3G9JVG6</accession>
<organism evidence="2 3">
    <name type="scientific">Microcystis viridis NIES-102</name>
    <dbReference type="NCBI Taxonomy" id="213615"/>
    <lineage>
        <taxon>Bacteria</taxon>
        <taxon>Bacillati</taxon>
        <taxon>Cyanobacteriota</taxon>
        <taxon>Cyanophyceae</taxon>
        <taxon>Oscillatoriophycideae</taxon>
        <taxon>Chroococcales</taxon>
        <taxon>Microcystaceae</taxon>
        <taxon>Microcystis</taxon>
    </lineage>
</organism>
<proteinExistence type="inferred from homology"/>
<gene>
    <name evidence="2" type="ORF">myaer102_24410</name>
</gene>
<dbReference type="Proteomes" id="UP000278152">
    <property type="component" value="Chromosome"/>
</dbReference>
<evidence type="ECO:0008006" key="4">
    <source>
        <dbReference type="Google" id="ProtNLM"/>
    </source>
</evidence>
<dbReference type="Pfam" id="PF06355">
    <property type="entry name" value="Aegerolysin"/>
    <property type="match status" value="1"/>
</dbReference>
<evidence type="ECO:0000256" key="1">
    <source>
        <dbReference type="ARBA" id="ARBA00010795"/>
    </source>
</evidence>
<dbReference type="EMBL" id="AP019314">
    <property type="protein sequence ID" value="BBH39897.1"/>
    <property type="molecule type" value="Genomic_DNA"/>
</dbReference>
<dbReference type="RefSeq" id="WP_125730894.1">
    <property type="nucleotide sequence ID" value="NZ_AP019314.1"/>
</dbReference>
<reference evidence="2 3" key="1">
    <citation type="submission" date="2018-11" db="EMBL/GenBank/DDBJ databases">
        <title>Complete genome sequence of Microcystis aeruginosa NIES-102.</title>
        <authorList>
            <person name="Yamaguchi H."/>
            <person name="Suzuki S."/>
            <person name="Kawachi M."/>
        </authorList>
    </citation>
    <scope>NUCLEOTIDE SEQUENCE [LARGE SCALE GENOMIC DNA]</scope>
    <source>
        <strain evidence="2 3">NIES-102</strain>
    </source>
</reference>